<evidence type="ECO:0000256" key="5">
    <source>
        <dbReference type="SAM" id="Phobius"/>
    </source>
</evidence>
<name>R0EKP8_CAUVI</name>
<feature type="transmembrane region" description="Helical" evidence="5">
    <location>
        <begin position="199"/>
        <end position="216"/>
    </location>
</feature>
<evidence type="ECO:0000259" key="6">
    <source>
        <dbReference type="Pfam" id="PF04932"/>
    </source>
</evidence>
<organism evidence="7 8">
    <name type="scientific">Caulobacter vibrioides OR37</name>
    <dbReference type="NCBI Taxonomy" id="1292034"/>
    <lineage>
        <taxon>Bacteria</taxon>
        <taxon>Pseudomonadati</taxon>
        <taxon>Pseudomonadota</taxon>
        <taxon>Alphaproteobacteria</taxon>
        <taxon>Caulobacterales</taxon>
        <taxon>Caulobacteraceae</taxon>
        <taxon>Caulobacter</taxon>
    </lineage>
</organism>
<dbReference type="InterPro" id="IPR007016">
    <property type="entry name" value="O-antigen_ligase-rel_domated"/>
</dbReference>
<dbReference type="STRING" id="1292034.OR37_01457"/>
<feature type="transmembrane region" description="Helical" evidence="5">
    <location>
        <begin position="97"/>
        <end position="116"/>
    </location>
</feature>
<comment type="caution">
    <text evidence="7">The sequence shown here is derived from an EMBL/GenBank/DDBJ whole genome shotgun (WGS) entry which is preliminary data.</text>
</comment>
<gene>
    <name evidence="7" type="ORF">OR37_01457</name>
</gene>
<dbReference type="GO" id="GO:0016020">
    <property type="term" value="C:membrane"/>
    <property type="evidence" value="ECO:0007669"/>
    <property type="project" value="UniProtKB-SubCell"/>
</dbReference>
<dbReference type="PANTHER" id="PTHR37422:SF13">
    <property type="entry name" value="LIPOPOLYSACCHARIDE BIOSYNTHESIS PROTEIN PA4999-RELATED"/>
    <property type="match status" value="1"/>
</dbReference>
<evidence type="ECO:0000256" key="2">
    <source>
        <dbReference type="ARBA" id="ARBA00022692"/>
    </source>
</evidence>
<feature type="domain" description="O-antigen ligase-related" evidence="6">
    <location>
        <begin position="205"/>
        <end position="337"/>
    </location>
</feature>
<keyword evidence="4 5" id="KW-0472">Membrane</keyword>
<feature type="transmembrane region" description="Helical" evidence="5">
    <location>
        <begin position="222"/>
        <end position="239"/>
    </location>
</feature>
<evidence type="ECO:0000313" key="8">
    <source>
        <dbReference type="Proteomes" id="UP000013063"/>
    </source>
</evidence>
<comment type="subcellular location">
    <subcellularLocation>
        <location evidence="1">Membrane</location>
        <topology evidence="1">Multi-pass membrane protein</topology>
    </subcellularLocation>
</comment>
<dbReference type="eggNOG" id="COG3307">
    <property type="taxonomic scope" value="Bacteria"/>
</dbReference>
<feature type="transmembrane region" description="Helical" evidence="5">
    <location>
        <begin position="246"/>
        <end position="265"/>
    </location>
</feature>
<evidence type="ECO:0000313" key="7">
    <source>
        <dbReference type="EMBL" id="ENZ82524.1"/>
    </source>
</evidence>
<dbReference type="OrthoDB" id="8050531at2"/>
<evidence type="ECO:0000256" key="4">
    <source>
        <dbReference type="ARBA" id="ARBA00023136"/>
    </source>
</evidence>
<feature type="transmembrane region" description="Helical" evidence="5">
    <location>
        <begin position="359"/>
        <end position="378"/>
    </location>
</feature>
<keyword evidence="2 5" id="KW-0812">Transmembrane</keyword>
<feature type="transmembrane region" description="Helical" evidence="5">
    <location>
        <begin position="167"/>
        <end position="187"/>
    </location>
</feature>
<sequence precursor="true">MTSELAPERRTPWLGAVAVFLMAMIPLVGYLAPLGFAPLLALTGLLVTPTLARARPPMLPIFVLLPLLAWALISLHWSPAAPHLADLKKDKALGAFTAFKLALELGFYGAAVAALGTLSRRSARRAGAVMIVAAAALALITALDGALQAKIFQALRRASHDPIRPDLAMVKVSMGAYPLALLLWPCARILDAWRVRGRTIIIAAMAVLTIAGAHFTGADAPIAALLAGGLVWLGVRLIGKPVARALIPIVAVPFIFAPMVVLWSVRSGFIAWLHVLAPPSWDARLNIWAFAANETVQHPLRGWGIDASRMFGNAIPLHTHDAAIQLWLELGSIGAALAGAFFAWLAYRVVGLTGEDRRDGAMAAATLVAYLTIGGISFGVWQEWWIALGALAAIACGVAQKSSASPR</sequence>
<dbReference type="Proteomes" id="UP000013063">
    <property type="component" value="Unassembled WGS sequence"/>
</dbReference>
<dbReference type="Pfam" id="PF04932">
    <property type="entry name" value="Wzy_C"/>
    <property type="match status" value="1"/>
</dbReference>
<evidence type="ECO:0000256" key="3">
    <source>
        <dbReference type="ARBA" id="ARBA00022989"/>
    </source>
</evidence>
<keyword evidence="8" id="KW-1185">Reference proteome</keyword>
<feature type="transmembrane region" description="Helical" evidence="5">
    <location>
        <begin position="128"/>
        <end position="147"/>
    </location>
</feature>
<feature type="transmembrane region" description="Helical" evidence="5">
    <location>
        <begin position="326"/>
        <end position="347"/>
    </location>
</feature>
<evidence type="ECO:0000256" key="1">
    <source>
        <dbReference type="ARBA" id="ARBA00004141"/>
    </source>
</evidence>
<accession>R0EKP8</accession>
<dbReference type="PATRIC" id="fig|1292034.3.peg.1445"/>
<proteinExistence type="predicted"/>
<protein>
    <recommendedName>
        <fullName evidence="6">O-antigen ligase-related domain-containing protein</fullName>
    </recommendedName>
</protein>
<reference evidence="7 8" key="1">
    <citation type="journal article" date="2013" name="Genome Announc.">
        <title>Draft Genome Sequence for Caulobacter sp. Strain OR37, a Bacterium Tolerant to Heavy Metals.</title>
        <authorList>
            <person name="Utturkar S.M."/>
            <person name="Bollmann A."/>
            <person name="Brzoska R.M."/>
            <person name="Klingeman D.M."/>
            <person name="Epstein S.E."/>
            <person name="Palumbo A.V."/>
            <person name="Brown S.D."/>
        </authorList>
    </citation>
    <scope>NUCLEOTIDE SEQUENCE [LARGE SCALE GENOMIC DNA]</scope>
    <source>
        <strain evidence="7 8">OR37</strain>
    </source>
</reference>
<dbReference type="PANTHER" id="PTHR37422">
    <property type="entry name" value="TEICHURONIC ACID BIOSYNTHESIS PROTEIN TUAE"/>
    <property type="match status" value="1"/>
</dbReference>
<dbReference type="RefSeq" id="WP_004617583.1">
    <property type="nucleotide sequence ID" value="NZ_APMP01000006.1"/>
</dbReference>
<dbReference type="EMBL" id="APMP01000006">
    <property type="protein sequence ID" value="ENZ82524.1"/>
    <property type="molecule type" value="Genomic_DNA"/>
</dbReference>
<keyword evidence="3 5" id="KW-1133">Transmembrane helix</keyword>
<feature type="transmembrane region" description="Helical" evidence="5">
    <location>
        <begin position="59"/>
        <end position="77"/>
    </location>
</feature>
<feature type="transmembrane region" description="Helical" evidence="5">
    <location>
        <begin position="35"/>
        <end position="52"/>
    </location>
</feature>
<dbReference type="AlphaFoldDB" id="R0EKP8"/>
<dbReference type="InterPro" id="IPR051533">
    <property type="entry name" value="WaaL-like"/>
</dbReference>